<dbReference type="RefSeq" id="WP_041098086.1">
    <property type="nucleotide sequence ID" value="NZ_AP012547.1"/>
</dbReference>
<sequence>MKLDLFNAFRTTATENGVIFYYTGMFSQNIVAAIGDTLRQRLDSVNASGTARRKVFSTFIEMAQNILHYAPETPETGGAGCPAGYGALAVGRNDNEKFFVVCGNPVRMEDVSRLHEKLEPLRQMSIEEIKAAYREQLRNDGHAGDTSSKGAGLGFLTMARDATEPIEYSIAYASKAENGRADLYLRATI</sequence>
<dbReference type="AlphaFoldDB" id="W0SDK3"/>
<dbReference type="OrthoDB" id="5365713at2"/>
<dbReference type="Proteomes" id="UP000031637">
    <property type="component" value="Chromosome"/>
</dbReference>
<organism evidence="1 2">
    <name type="scientific">Sulfuritalea hydrogenivorans sk43H</name>
    <dbReference type="NCBI Taxonomy" id="1223802"/>
    <lineage>
        <taxon>Bacteria</taxon>
        <taxon>Pseudomonadati</taxon>
        <taxon>Pseudomonadota</taxon>
        <taxon>Betaproteobacteria</taxon>
        <taxon>Nitrosomonadales</taxon>
        <taxon>Sterolibacteriaceae</taxon>
        <taxon>Sulfuritalea</taxon>
    </lineage>
</organism>
<gene>
    <name evidence="1" type="ORF">SUTH_01351</name>
</gene>
<name>W0SDK3_9PROT</name>
<keyword evidence="2" id="KW-1185">Reference proteome</keyword>
<dbReference type="NCBIfam" id="NF038262">
    <property type="entry name" value="SiaB_fam_kinase"/>
    <property type="match status" value="1"/>
</dbReference>
<proteinExistence type="predicted"/>
<protein>
    <submittedName>
        <fullName evidence="1">Uncharacterized protein</fullName>
    </submittedName>
</protein>
<reference evidence="1 2" key="1">
    <citation type="journal article" date="2014" name="Syst. Appl. Microbiol.">
        <title>Complete genomes of freshwater sulfur oxidizers Sulfuricella denitrificans skB26 and Sulfuritalea hydrogenivorans sk43H: genetic insights into the sulfur oxidation pathway of betaproteobacteria.</title>
        <authorList>
            <person name="Watanabe T."/>
            <person name="Kojima H."/>
            <person name="Fukui M."/>
        </authorList>
    </citation>
    <scope>NUCLEOTIDE SEQUENCE [LARGE SCALE GENOMIC DNA]</scope>
    <source>
        <strain evidence="1">DSM22779</strain>
    </source>
</reference>
<dbReference type="Pfam" id="PF19788">
    <property type="entry name" value="DUF6272"/>
    <property type="match status" value="1"/>
</dbReference>
<dbReference type="EMBL" id="AP012547">
    <property type="protein sequence ID" value="BAO29151.1"/>
    <property type="molecule type" value="Genomic_DNA"/>
</dbReference>
<dbReference type="InterPro" id="IPR046239">
    <property type="entry name" value="DUF6272"/>
</dbReference>
<accession>W0SDK3</accession>
<dbReference type="HOGENOM" id="CLU_117549_1_0_4"/>
<evidence type="ECO:0000313" key="1">
    <source>
        <dbReference type="EMBL" id="BAO29151.1"/>
    </source>
</evidence>
<evidence type="ECO:0000313" key="2">
    <source>
        <dbReference type="Proteomes" id="UP000031637"/>
    </source>
</evidence>
<dbReference type="KEGG" id="shd:SUTH_01351"/>
<dbReference type="STRING" id="1223802.SUTH_01351"/>